<dbReference type="GeneID" id="13061815"/>
<dbReference type="HOGENOM" id="CLU_025402_0_1_2"/>
<sequence length="263" mass="29180">MSAGDIIRENDDVLIVFDEKRRFIVKARKEGVLGTDKGVVRLSDLIGKPYGSIIKTSRGIEVLILKPLPFDYSLLVQRVTQVIYPKDAGLMIYLSGIKPGSKIGEAGVGSGALTVMLASIIGDSGVLYGFDISEKSLENTKTRLERIGLINRVRLLKHDIREPVSLGETLDSFFLDIPDPWNAVNTVAGLIKTSGTLLVYVPTINQVEKTVLKLRESGCFTDIHSYEVLLREYKVDRDAVRPFTRMVGHTGYIIFARRVKSVI</sequence>
<dbReference type="Gene3D" id="3.10.330.20">
    <property type="match status" value="1"/>
</dbReference>
<dbReference type="EMBL" id="CP003321">
    <property type="protein sequence ID" value="AFL67269.1"/>
    <property type="molecule type" value="Genomic_DNA"/>
</dbReference>
<gene>
    <name evidence="7" type="ORF">Desfe_1404</name>
</gene>
<keyword evidence="8" id="KW-1185">Reference proteome</keyword>
<dbReference type="GO" id="GO:0160107">
    <property type="term" value="F:tRNA (adenine(58)-N1)-methyltransferase activity"/>
    <property type="evidence" value="ECO:0007669"/>
    <property type="project" value="InterPro"/>
</dbReference>
<dbReference type="PANTHER" id="PTHR12133:SF1">
    <property type="entry name" value="TRNA (ADENINE(58)-N(1))-METHYLTRANSFERASE, MITOCHONDRIAL"/>
    <property type="match status" value="1"/>
</dbReference>
<accession>I3XTJ5</accession>
<dbReference type="GO" id="GO:0030488">
    <property type="term" value="P:tRNA methylation"/>
    <property type="evidence" value="ECO:0007669"/>
    <property type="project" value="InterPro"/>
</dbReference>
<evidence type="ECO:0000256" key="5">
    <source>
        <dbReference type="PIRSR" id="PIRSR017269-1"/>
    </source>
</evidence>
<feature type="domain" description="tRNA (adenine(58)-N(1))-methyltransferase catalytic subunit TRM61 C-terminal" evidence="6">
    <location>
        <begin position="62"/>
        <end position="236"/>
    </location>
</feature>
<feature type="binding site" evidence="5">
    <location>
        <begin position="110"/>
        <end position="113"/>
    </location>
    <ligand>
        <name>S-adenosyl-L-methionine</name>
        <dbReference type="ChEBI" id="CHEBI:59789"/>
    </ligand>
</feature>
<organism evidence="7 8">
    <name type="scientific">Desulfurococcus amylolyticus DSM 16532</name>
    <dbReference type="NCBI Taxonomy" id="768672"/>
    <lineage>
        <taxon>Archaea</taxon>
        <taxon>Thermoproteota</taxon>
        <taxon>Thermoprotei</taxon>
        <taxon>Desulfurococcales</taxon>
        <taxon>Desulfurococcaceae</taxon>
        <taxon>Desulfurococcus</taxon>
    </lineage>
</organism>
<dbReference type="Proteomes" id="UP000006175">
    <property type="component" value="Chromosome"/>
</dbReference>
<evidence type="ECO:0000256" key="2">
    <source>
        <dbReference type="ARBA" id="ARBA00022679"/>
    </source>
</evidence>
<evidence type="ECO:0000256" key="3">
    <source>
        <dbReference type="ARBA" id="ARBA00022691"/>
    </source>
</evidence>
<dbReference type="InterPro" id="IPR049470">
    <property type="entry name" value="TRM61_C"/>
</dbReference>
<evidence type="ECO:0000256" key="1">
    <source>
        <dbReference type="ARBA" id="ARBA00022603"/>
    </source>
</evidence>
<dbReference type="PIRSF" id="PIRSF017269">
    <property type="entry name" value="GCD14"/>
    <property type="match status" value="1"/>
</dbReference>
<keyword evidence="1 7" id="KW-0489">Methyltransferase</keyword>
<dbReference type="KEGG" id="dfd:Desfe_1404"/>
<dbReference type="Gene3D" id="3.40.50.150">
    <property type="entry name" value="Vaccinia Virus protein VP39"/>
    <property type="match status" value="1"/>
</dbReference>
<dbReference type="eggNOG" id="arCOG00978">
    <property type="taxonomic scope" value="Archaea"/>
</dbReference>
<dbReference type="InterPro" id="IPR014816">
    <property type="entry name" value="tRNA_MeTrfase_Gcd14"/>
</dbReference>
<dbReference type="PROSITE" id="PS51620">
    <property type="entry name" value="SAM_TRM61"/>
    <property type="match status" value="1"/>
</dbReference>
<dbReference type="SUPFAM" id="SSF53335">
    <property type="entry name" value="S-adenosyl-L-methionine-dependent methyltransferases"/>
    <property type="match status" value="1"/>
</dbReference>
<keyword evidence="2 7" id="KW-0808">Transferase</keyword>
<protein>
    <submittedName>
        <fullName evidence="7">tRNA (Adenine-N(1)-)-methyltransferase</fullName>
    </submittedName>
</protein>
<dbReference type="Pfam" id="PF08704">
    <property type="entry name" value="GCD14"/>
    <property type="match status" value="1"/>
</dbReference>
<keyword evidence="4" id="KW-0819">tRNA processing</keyword>
<evidence type="ECO:0000313" key="7">
    <source>
        <dbReference type="EMBL" id="AFL67269.1"/>
    </source>
</evidence>
<dbReference type="FunFam" id="3.10.330.20:FF:000003">
    <property type="entry name" value="tRNA (Adenine(58)-N(1))-methyltransferase, mitochondrial isoform X1"/>
    <property type="match status" value="1"/>
</dbReference>
<proteinExistence type="predicted"/>
<dbReference type="InterPro" id="IPR029063">
    <property type="entry name" value="SAM-dependent_MTases_sf"/>
</dbReference>
<feature type="binding site" evidence="5">
    <location>
        <position position="159"/>
    </location>
    <ligand>
        <name>S-adenosyl-L-methionine</name>
        <dbReference type="ChEBI" id="CHEBI:59789"/>
    </ligand>
</feature>
<dbReference type="AlphaFoldDB" id="I3XTJ5"/>
<feature type="binding site" evidence="5">
    <location>
        <position position="131"/>
    </location>
    <ligand>
        <name>S-adenosyl-L-methionine</name>
        <dbReference type="ChEBI" id="CHEBI:59789"/>
    </ligand>
</feature>
<reference evidence="7 8" key="1">
    <citation type="journal article" date="2012" name="J. Bacteriol.">
        <title>Complete Genome Sequence of Desulfurococcus fermentans, a Hyperthermophilic Cellulolytic Crenarchaeon Isolated from a Freshwater Hot Spring in Kamchatka, Russia.</title>
        <authorList>
            <person name="Susanti D."/>
            <person name="Johnson E.F."/>
            <person name="Rodriguez J.R."/>
            <person name="Anderson I."/>
            <person name="Perevalova A.A."/>
            <person name="Kyrpides N."/>
            <person name="Lucas S."/>
            <person name="Han J."/>
            <person name="Lapidus A."/>
            <person name="Cheng J.F."/>
            <person name="Goodwin L."/>
            <person name="Pitluck S."/>
            <person name="Mavrommatis K."/>
            <person name="Peters L."/>
            <person name="Land M.L."/>
            <person name="Hauser L."/>
            <person name="Gopalan V."/>
            <person name="Chan P.P."/>
            <person name="Lowe T.M."/>
            <person name="Atomi H."/>
            <person name="Bonch-Osmolovskaya E.A."/>
            <person name="Woyke T."/>
            <person name="Mukhopadhyay B."/>
        </authorList>
    </citation>
    <scope>NUCLEOTIDE SEQUENCE [LARGE SCALE GENOMIC DNA]</scope>
    <source>
        <strain evidence="7 8">DSM 16532</strain>
    </source>
</reference>
<name>I3XTJ5_DESAM</name>
<dbReference type="RefSeq" id="WP_014768156.1">
    <property type="nucleotide sequence ID" value="NC_018001.1"/>
</dbReference>
<feature type="binding site" evidence="5">
    <location>
        <position position="176"/>
    </location>
    <ligand>
        <name>S-adenosyl-L-methionine</name>
        <dbReference type="ChEBI" id="CHEBI:59789"/>
    </ligand>
</feature>
<evidence type="ECO:0000259" key="6">
    <source>
        <dbReference type="Pfam" id="PF08704"/>
    </source>
</evidence>
<evidence type="ECO:0000256" key="4">
    <source>
        <dbReference type="ARBA" id="ARBA00022694"/>
    </source>
</evidence>
<dbReference type="OrthoDB" id="30774at2157"/>
<dbReference type="PANTHER" id="PTHR12133">
    <property type="entry name" value="TRNA (ADENINE(58)-N(1))-METHYLTRANSFERASE"/>
    <property type="match status" value="1"/>
</dbReference>
<dbReference type="GO" id="GO:0031515">
    <property type="term" value="C:tRNA (m1A) methyltransferase complex"/>
    <property type="evidence" value="ECO:0007669"/>
    <property type="project" value="InterPro"/>
</dbReference>
<keyword evidence="3 5" id="KW-0949">S-adenosyl-L-methionine</keyword>
<evidence type="ECO:0000313" key="8">
    <source>
        <dbReference type="Proteomes" id="UP000006175"/>
    </source>
</evidence>